<dbReference type="PATRIC" id="fig|1268236.3.peg.360"/>
<feature type="transmembrane region" description="Helical" evidence="8">
    <location>
        <begin position="419"/>
        <end position="435"/>
    </location>
</feature>
<feature type="transmembrane region" description="Helical" evidence="8">
    <location>
        <begin position="332"/>
        <end position="350"/>
    </location>
</feature>
<evidence type="ECO:0000259" key="9">
    <source>
        <dbReference type="Pfam" id="PF13231"/>
    </source>
</evidence>
<dbReference type="InterPro" id="IPR050297">
    <property type="entry name" value="LipidA_mod_glycosyltrf_83"/>
</dbReference>
<evidence type="ECO:0000256" key="5">
    <source>
        <dbReference type="ARBA" id="ARBA00022692"/>
    </source>
</evidence>
<dbReference type="GO" id="GO:0010041">
    <property type="term" value="P:response to iron(III) ion"/>
    <property type="evidence" value="ECO:0007669"/>
    <property type="project" value="TreeGrafter"/>
</dbReference>
<reference evidence="10 11" key="1">
    <citation type="journal article" date="2013" name="Genome Announc.">
        <title>Draft Genome Sequence of Aeromonas molluscorum Strain 848TT, Isolated from Bivalve Molluscs.</title>
        <authorList>
            <person name="Spataro N."/>
            <person name="Farfan M."/>
            <person name="Albarral V."/>
            <person name="Sanglas A."/>
            <person name="Loren J.G."/>
            <person name="Fuste M.C."/>
            <person name="Bosch E."/>
        </authorList>
    </citation>
    <scope>NUCLEOTIDE SEQUENCE [LARGE SCALE GENOMIC DNA]</scope>
    <source>
        <strain evidence="10 11">848</strain>
    </source>
</reference>
<dbReference type="Pfam" id="PF13231">
    <property type="entry name" value="PMT_2"/>
    <property type="match status" value="1"/>
</dbReference>
<dbReference type="Proteomes" id="UP000013526">
    <property type="component" value="Unassembled WGS sequence"/>
</dbReference>
<evidence type="ECO:0000256" key="8">
    <source>
        <dbReference type="SAM" id="Phobius"/>
    </source>
</evidence>
<dbReference type="AlphaFoldDB" id="R1GZD3"/>
<dbReference type="OrthoDB" id="9775035at2"/>
<keyword evidence="3" id="KW-0328">Glycosyltransferase</keyword>
<dbReference type="EMBL" id="AQGQ01000004">
    <property type="protein sequence ID" value="EOD56830.1"/>
    <property type="molecule type" value="Genomic_DNA"/>
</dbReference>
<feature type="transmembrane region" description="Helical" evidence="8">
    <location>
        <begin position="142"/>
        <end position="162"/>
    </location>
</feature>
<feature type="transmembrane region" description="Helical" evidence="8">
    <location>
        <begin position="272"/>
        <end position="298"/>
    </location>
</feature>
<feature type="transmembrane region" description="Helical" evidence="8">
    <location>
        <begin position="74"/>
        <end position="94"/>
    </location>
</feature>
<proteinExistence type="predicted"/>
<keyword evidence="7 8" id="KW-0472">Membrane</keyword>
<comment type="subcellular location">
    <subcellularLocation>
        <location evidence="1">Cell membrane</location>
        <topology evidence="1">Multi-pass membrane protein</topology>
    </subcellularLocation>
</comment>
<gene>
    <name evidence="10" type="ORF">G113_01794</name>
</gene>
<organism evidence="10 11">
    <name type="scientific">Aeromonas molluscorum 848</name>
    <dbReference type="NCBI Taxonomy" id="1268236"/>
    <lineage>
        <taxon>Bacteria</taxon>
        <taxon>Pseudomonadati</taxon>
        <taxon>Pseudomonadota</taxon>
        <taxon>Gammaproteobacteria</taxon>
        <taxon>Aeromonadales</taxon>
        <taxon>Aeromonadaceae</taxon>
        <taxon>Aeromonas</taxon>
    </lineage>
</organism>
<feature type="transmembrane region" description="Helical" evidence="8">
    <location>
        <begin position="174"/>
        <end position="199"/>
    </location>
</feature>
<dbReference type="InterPro" id="IPR038731">
    <property type="entry name" value="RgtA/B/C-like"/>
</dbReference>
<dbReference type="GO" id="GO:0016763">
    <property type="term" value="F:pentosyltransferase activity"/>
    <property type="evidence" value="ECO:0007669"/>
    <property type="project" value="TreeGrafter"/>
</dbReference>
<keyword evidence="11" id="KW-1185">Reference proteome</keyword>
<accession>R1GZD3</accession>
<dbReference type="GO" id="GO:0009103">
    <property type="term" value="P:lipopolysaccharide biosynthetic process"/>
    <property type="evidence" value="ECO:0007669"/>
    <property type="project" value="TreeGrafter"/>
</dbReference>
<name>R1GZD3_9GAMM</name>
<evidence type="ECO:0000256" key="6">
    <source>
        <dbReference type="ARBA" id="ARBA00022989"/>
    </source>
</evidence>
<dbReference type="GO" id="GO:0005886">
    <property type="term" value="C:plasma membrane"/>
    <property type="evidence" value="ECO:0007669"/>
    <property type="project" value="UniProtKB-SubCell"/>
</dbReference>
<evidence type="ECO:0000313" key="11">
    <source>
        <dbReference type="Proteomes" id="UP000013526"/>
    </source>
</evidence>
<evidence type="ECO:0000256" key="7">
    <source>
        <dbReference type="ARBA" id="ARBA00023136"/>
    </source>
</evidence>
<evidence type="ECO:0000256" key="4">
    <source>
        <dbReference type="ARBA" id="ARBA00022679"/>
    </source>
</evidence>
<protein>
    <submittedName>
        <fullName evidence="10">Glycosyl transferase family protein</fullName>
    </submittedName>
</protein>
<keyword evidence="6 8" id="KW-1133">Transmembrane helix</keyword>
<keyword evidence="4 10" id="KW-0808">Transferase</keyword>
<dbReference type="PANTHER" id="PTHR33908">
    <property type="entry name" value="MANNOSYLTRANSFERASE YKCB-RELATED"/>
    <property type="match status" value="1"/>
</dbReference>
<feature type="transmembrane region" description="Helical" evidence="8">
    <location>
        <begin position="310"/>
        <end position="326"/>
    </location>
</feature>
<dbReference type="PANTHER" id="PTHR33908:SF3">
    <property type="entry name" value="UNDECAPRENYL PHOSPHATE-ALPHA-4-AMINO-4-DEOXY-L-ARABINOSE ARABINOSYL TRANSFERASE"/>
    <property type="match status" value="1"/>
</dbReference>
<evidence type="ECO:0000256" key="2">
    <source>
        <dbReference type="ARBA" id="ARBA00022475"/>
    </source>
</evidence>
<feature type="domain" description="Glycosyltransferase RgtA/B/C/D-like" evidence="9">
    <location>
        <begin position="69"/>
        <end position="230"/>
    </location>
</feature>
<evidence type="ECO:0000313" key="10">
    <source>
        <dbReference type="EMBL" id="EOD56830.1"/>
    </source>
</evidence>
<feature type="transmembrane region" description="Helical" evidence="8">
    <location>
        <begin position="15"/>
        <end position="33"/>
    </location>
</feature>
<keyword evidence="2" id="KW-1003">Cell membrane</keyword>
<dbReference type="RefSeq" id="WP_005892120.1">
    <property type="nucleotide sequence ID" value="NZ_AQGQ01000004.1"/>
</dbReference>
<evidence type="ECO:0000256" key="1">
    <source>
        <dbReference type="ARBA" id="ARBA00004651"/>
    </source>
</evidence>
<comment type="caution">
    <text evidence="10">The sequence shown here is derived from an EMBL/GenBank/DDBJ whole genome shotgun (WGS) entry which is preliminary data.</text>
</comment>
<keyword evidence="5 8" id="KW-0812">Transmembrane</keyword>
<sequence length="568" mass="63385">MISDRFLLEASPRQTLGWLMLLALVILAAGIGLRDPWPADEPRFALVAKEMVESGRWLFPMRGGEIYPDKPPMFMWGIALGYLVTGSLKAAFLLPSLLAGLGTLLLTWDLGRRLWNAQVGFLGGVLLLFTVQFTLQAKTAQIDALVSFFITLGLYGFLRFLLTGGGWRWYYLGWFAAGLGIITKGVGILAVLVLIPAIWTHREQLRQASRAAWLKGLLGPLAMLLAIALWLLPMVATVAASGDVVLQAYRDNILLRQTVTRYANSWHHVKPLWYYFTSVIPPFWLPVSLLLPWLAVCWTRAIRNEGDRRVILLLGYLLLMLLFFSLSPGKRGVYITPGTPVLALLAAPWLSQLLDRVWPARLLKGLGWLLALVGIGGALALMFNARLAAKAAELGAHPWLPLLILGLGLLVINGTLRRAPLLAILGSLAFGWLLYSTQIAMRLNEVRTPEEIMVKAAQEVPRGDQLLLVGFKEQHLLFARQPLWHYSYHEENRVQGREAAAWIEAMPGRRVLGSRNIISVCFDTEQTMNLGYRHRTDWLLASADALRPECRGGTPTIDPFFYAPKLVY</sequence>
<feature type="transmembrane region" description="Helical" evidence="8">
    <location>
        <begin position="362"/>
        <end position="383"/>
    </location>
</feature>
<feature type="transmembrane region" description="Helical" evidence="8">
    <location>
        <begin position="211"/>
        <end position="232"/>
    </location>
</feature>
<feature type="transmembrane region" description="Helical" evidence="8">
    <location>
        <begin position="114"/>
        <end position="135"/>
    </location>
</feature>
<feature type="transmembrane region" description="Helical" evidence="8">
    <location>
        <begin position="395"/>
        <end position="412"/>
    </location>
</feature>
<evidence type="ECO:0000256" key="3">
    <source>
        <dbReference type="ARBA" id="ARBA00022676"/>
    </source>
</evidence>